<accession>A0ABS8P9E1</accession>
<dbReference type="Proteomes" id="UP001199469">
    <property type="component" value="Unassembled WGS sequence"/>
</dbReference>
<reference evidence="1 2" key="1">
    <citation type="submission" date="2021-11" db="EMBL/GenBank/DDBJ databases">
        <title>Draft genome sequence of Actinomycetospora sp. SF1 isolated from the rhizosphere soil.</title>
        <authorList>
            <person name="Duangmal K."/>
            <person name="Chantavorakit T."/>
        </authorList>
    </citation>
    <scope>NUCLEOTIDE SEQUENCE [LARGE SCALE GENOMIC DNA]</scope>
    <source>
        <strain evidence="1 2">TBRC 5722</strain>
    </source>
</reference>
<name>A0ABS8P9E1_9PSEU</name>
<dbReference type="EMBL" id="JAJNDB010000002">
    <property type="protein sequence ID" value="MCD2194719.1"/>
    <property type="molecule type" value="Genomic_DNA"/>
</dbReference>
<keyword evidence="2" id="KW-1185">Reference proteome</keyword>
<dbReference type="RefSeq" id="WP_230734943.1">
    <property type="nucleotide sequence ID" value="NZ_JAJNDB010000002.1"/>
</dbReference>
<proteinExistence type="predicted"/>
<gene>
    <name evidence="1" type="ORF">LQ327_15200</name>
</gene>
<dbReference type="InterPro" id="IPR046030">
    <property type="entry name" value="DUF5988"/>
</dbReference>
<comment type="caution">
    <text evidence="1">The sequence shown here is derived from an EMBL/GenBank/DDBJ whole genome shotgun (WGS) entry which is preliminary data.</text>
</comment>
<evidence type="ECO:0000313" key="2">
    <source>
        <dbReference type="Proteomes" id="UP001199469"/>
    </source>
</evidence>
<dbReference type="Pfam" id="PF19450">
    <property type="entry name" value="DUF5988"/>
    <property type="match status" value="1"/>
</dbReference>
<organism evidence="1 2">
    <name type="scientific">Actinomycetospora endophytica</name>
    <dbReference type="NCBI Taxonomy" id="2291215"/>
    <lineage>
        <taxon>Bacteria</taxon>
        <taxon>Bacillati</taxon>
        <taxon>Actinomycetota</taxon>
        <taxon>Actinomycetes</taxon>
        <taxon>Pseudonocardiales</taxon>
        <taxon>Pseudonocardiaceae</taxon>
        <taxon>Actinomycetospora</taxon>
    </lineage>
</organism>
<sequence length="72" mass="8333">MSEFEGNTMLIGGEPLSVPESERIRFVPPSEEAVKVCCGPHYEHFRRTGESVVHRDRPLRVFRWSHRIVVAE</sequence>
<evidence type="ECO:0000313" key="1">
    <source>
        <dbReference type="EMBL" id="MCD2194719.1"/>
    </source>
</evidence>
<protein>
    <submittedName>
        <fullName evidence="1">DUF5988 family protein</fullName>
    </submittedName>
</protein>